<feature type="compositionally biased region" description="Polar residues" evidence="4">
    <location>
        <begin position="599"/>
        <end position="615"/>
    </location>
</feature>
<dbReference type="GO" id="GO:0005576">
    <property type="term" value="C:extracellular region"/>
    <property type="evidence" value="ECO:0007669"/>
    <property type="project" value="UniProtKB-SubCell"/>
</dbReference>
<evidence type="ECO:0000256" key="1">
    <source>
        <dbReference type="ARBA" id="ARBA00004613"/>
    </source>
</evidence>
<organism evidence="7">
    <name type="scientific">Cacopsylla melanoneura</name>
    <dbReference type="NCBI Taxonomy" id="428564"/>
    <lineage>
        <taxon>Eukaryota</taxon>
        <taxon>Metazoa</taxon>
        <taxon>Ecdysozoa</taxon>
        <taxon>Arthropoda</taxon>
        <taxon>Hexapoda</taxon>
        <taxon>Insecta</taxon>
        <taxon>Pterygota</taxon>
        <taxon>Neoptera</taxon>
        <taxon>Paraneoptera</taxon>
        <taxon>Hemiptera</taxon>
        <taxon>Sternorrhyncha</taxon>
        <taxon>Psylloidea</taxon>
        <taxon>Psyllidae</taxon>
        <taxon>Psyllinae</taxon>
        <taxon>Cacopsylla</taxon>
    </lineage>
</organism>
<dbReference type="PROSITE" id="PS50184">
    <property type="entry name" value="VWFC_2"/>
    <property type="match status" value="1"/>
</dbReference>
<feature type="compositionally biased region" description="Basic and acidic residues" evidence="4">
    <location>
        <begin position="629"/>
        <end position="639"/>
    </location>
</feature>
<dbReference type="EMBL" id="HBUF01609288">
    <property type="protein sequence ID" value="CAG6778375.1"/>
    <property type="molecule type" value="Transcribed_RNA"/>
</dbReference>
<name>A0A8D9B877_9HEMI</name>
<evidence type="ECO:0000256" key="3">
    <source>
        <dbReference type="ARBA" id="ARBA00022729"/>
    </source>
</evidence>
<feature type="compositionally biased region" description="Basic and acidic residues" evidence="4">
    <location>
        <begin position="435"/>
        <end position="444"/>
    </location>
</feature>
<feature type="compositionally biased region" description="Polar residues" evidence="4">
    <location>
        <begin position="573"/>
        <end position="592"/>
    </location>
</feature>
<keyword evidence="2" id="KW-0964">Secreted</keyword>
<feature type="compositionally biased region" description="Low complexity" evidence="4">
    <location>
        <begin position="493"/>
        <end position="522"/>
    </location>
</feature>
<evidence type="ECO:0000259" key="6">
    <source>
        <dbReference type="PROSITE" id="PS50184"/>
    </source>
</evidence>
<dbReference type="PANTHER" id="PTHR46698">
    <property type="entry name" value="CROSSVEINLESS 2"/>
    <property type="match status" value="1"/>
</dbReference>
<feature type="compositionally biased region" description="Polar residues" evidence="4">
    <location>
        <begin position="445"/>
        <end position="458"/>
    </location>
</feature>
<feature type="compositionally biased region" description="Polar residues" evidence="4">
    <location>
        <begin position="551"/>
        <end position="564"/>
    </location>
</feature>
<keyword evidence="3 5" id="KW-0732">Signal</keyword>
<feature type="compositionally biased region" description="Basic and acidic residues" evidence="4">
    <location>
        <begin position="356"/>
        <end position="373"/>
    </location>
</feature>
<proteinExistence type="predicted"/>
<evidence type="ECO:0000256" key="2">
    <source>
        <dbReference type="ARBA" id="ARBA00022525"/>
    </source>
</evidence>
<accession>A0A8D9B877</accession>
<evidence type="ECO:0000313" key="7">
    <source>
        <dbReference type="EMBL" id="CAG6778375.1"/>
    </source>
</evidence>
<dbReference type="Pfam" id="PF23334">
    <property type="entry name" value="VWC2L_2nd"/>
    <property type="match status" value="1"/>
</dbReference>
<comment type="subcellular location">
    <subcellularLocation>
        <location evidence="1">Secreted</location>
    </subcellularLocation>
</comment>
<evidence type="ECO:0000256" key="5">
    <source>
        <dbReference type="SAM" id="SignalP"/>
    </source>
</evidence>
<dbReference type="PANTHER" id="PTHR46698:SF3">
    <property type="entry name" value="TENECTIN ISOFORM 1-RELATED"/>
    <property type="match status" value="1"/>
</dbReference>
<dbReference type="InterPro" id="IPR001007">
    <property type="entry name" value="VWF_dom"/>
</dbReference>
<reference evidence="7" key="1">
    <citation type="submission" date="2021-05" db="EMBL/GenBank/DDBJ databases">
        <authorList>
            <person name="Alioto T."/>
            <person name="Alioto T."/>
            <person name="Gomez Garrido J."/>
        </authorList>
    </citation>
    <scope>NUCLEOTIDE SEQUENCE</scope>
</reference>
<feature type="chain" id="PRO_5035639575" description="VWFC domain-containing protein" evidence="5">
    <location>
        <begin position="27"/>
        <end position="695"/>
    </location>
</feature>
<sequence>MIGRDAMQAASICCILVLTLPCLVHSAPTNLEETTALAEEDYKDYGYAAESTGCYYNYEHYEEGDRIVTNEPCLNCTCRNRMLMCYLRVCPFTRAIGQDCTVTKSPDQCCPVITCPEVPVQLITSSTTTELPASTTAVGYVDDYGCTMEDNKFYADGAKVPSNPDKPCELCYCIRNKTACVMLECTLQIEGCQPVYEEGVCCPVRYDCDQPAQLDDASSSTAGTTTGLVFTTTPAGSLDCYHGGAIYHDGESIPNSDRPCEHCYCVRGDIVCAVQDCGQPLKGKDCTPNPIPAGQCCPTTYECPNSTASTNKEPELDSTTIATITGFETNELTPPEGTQIDDQPNTENDNEGLPHISDDLGIEHDGIPIHHDEEETSPAEIEPEHDGHQDETHTDTPEPSANDIQETSSASFSTESATPIDQSTNAAIEDSSGNENEHAVEAEQNHTPSEDATTVNNEDNVEKDQAVTPHAVEEGPTTVNDASNMNTLNDRLANVNNNDASNTDTNDQAVESATTASTEVSSPSGNEETSPDNVHSDNVSSDESSSVSPSQNTDQAVESATTVSADDPIIGEQETSSVASEQSENVTPSADQGSLLVENESTATSNAEPTGTVSPTADDESPPTSISHETPESADKTETSETPASINQDESSTAAASISQDESSTAAAINSQDESSTAAASSNQDESSTAAASIN</sequence>
<feature type="signal peptide" evidence="5">
    <location>
        <begin position="1"/>
        <end position="26"/>
    </location>
</feature>
<feature type="compositionally biased region" description="Basic and acidic residues" evidence="4">
    <location>
        <begin position="382"/>
        <end position="396"/>
    </location>
</feature>
<feature type="compositionally biased region" description="Low complexity" evidence="4">
    <location>
        <begin position="406"/>
        <end position="418"/>
    </location>
</feature>
<dbReference type="AlphaFoldDB" id="A0A8D9B877"/>
<dbReference type="InterPro" id="IPR052424">
    <property type="entry name" value="Kielin_Chordin-BMP_Reg"/>
</dbReference>
<evidence type="ECO:0000256" key="4">
    <source>
        <dbReference type="SAM" id="MobiDB-lite"/>
    </source>
</evidence>
<feature type="region of interest" description="Disordered" evidence="4">
    <location>
        <begin position="327"/>
        <end position="695"/>
    </location>
</feature>
<feature type="compositionally biased region" description="Polar residues" evidence="4">
    <location>
        <begin position="640"/>
        <end position="695"/>
    </location>
</feature>
<feature type="compositionally biased region" description="Low complexity" evidence="4">
    <location>
        <begin position="531"/>
        <end position="550"/>
    </location>
</feature>
<dbReference type="Gene3D" id="6.20.200.20">
    <property type="match status" value="1"/>
</dbReference>
<feature type="domain" description="VWFC" evidence="6">
    <location>
        <begin position="240"/>
        <end position="304"/>
    </location>
</feature>
<feature type="compositionally biased region" description="Polar residues" evidence="4">
    <location>
        <begin position="477"/>
        <end position="489"/>
    </location>
</feature>
<dbReference type="EMBL" id="HBUF01609287">
    <property type="protein sequence ID" value="CAG6778374.1"/>
    <property type="molecule type" value="Transcribed_RNA"/>
</dbReference>
<dbReference type="SUPFAM" id="SSF57603">
    <property type="entry name" value="FnI-like domain"/>
    <property type="match status" value="3"/>
</dbReference>
<dbReference type="SMART" id="SM00214">
    <property type="entry name" value="VWC"/>
    <property type="match status" value="3"/>
</dbReference>
<dbReference type="Gene3D" id="2.10.70.10">
    <property type="entry name" value="Complement Module, domain 1"/>
    <property type="match status" value="1"/>
</dbReference>
<feature type="compositionally biased region" description="Polar residues" evidence="4">
    <location>
        <begin position="419"/>
        <end position="434"/>
    </location>
</feature>
<protein>
    <recommendedName>
        <fullName evidence="6">VWFC domain-containing protein</fullName>
    </recommendedName>
</protein>